<evidence type="ECO:0000313" key="3">
    <source>
        <dbReference type="Proteomes" id="UP001153269"/>
    </source>
</evidence>
<comment type="caution">
    <text evidence="2">The sequence shown here is derived from an EMBL/GenBank/DDBJ whole genome shotgun (WGS) entry which is preliminary data.</text>
</comment>
<proteinExistence type="predicted"/>
<sequence length="122" mass="13739">MSDFPLAQHIGKGLDMWEGVRIEEERLLFRPLRQKKEAKENVRSHPSAVLKEPSLSPLEPEPSAALRTVNGNFPLLVCHVKGKDAVFQRPVCRKPQSLVGCHREPGRKEGMFVEAPLVGFLF</sequence>
<feature type="compositionally biased region" description="Low complexity" evidence="1">
    <location>
        <begin position="52"/>
        <end position="63"/>
    </location>
</feature>
<gene>
    <name evidence="2" type="ORF">PLEPLA_LOCUS1411</name>
</gene>
<dbReference type="EMBL" id="CADEAL010000066">
    <property type="protein sequence ID" value="CAB1413709.1"/>
    <property type="molecule type" value="Genomic_DNA"/>
</dbReference>
<reference evidence="2" key="1">
    <citation type="submission" date="2020-03" db="EMBL/GenBank/DDBJ databases">
        <authorList>
            <person name="Weist P."/>
        </authorList>
    </citation>
    <scope>NUCLEOTIDE SEQUENCE</scope>
</reference>
<dbReference type="AlphaFoldDB" id="A0A9N7TKK4"/>
<evidence type="ECO:0000313" key="2">
    <source>
        <dbReference type="EMBL" id="CAB1413709.1"/>
    </source>
</evidence>
<keyword evidence="3" id="KW-1185">Reference proteome</keyword>
<accession>A0A9N7TKK4</accession>
<protein>
    <submittedName>
        <fullName evidence="2">Uncharacterized protein</fullName>
    </submittedName>
</protein>
<dbReference type="Proteomes" id="UP001153269">
    <property type="component" value="Unassembled WGS sequence"/>
</dbReference>
<evidence type="ECO:0000256" key="1">
    <source>
        <dbReference type="SAM" id="MobiDB-lite"/>
    </source>
</evidence>
<name>A0A9N7TKK4_PLEPL</name>
<organism evidence="2 3">
    <name type="scientific">Pleuronectes platessa</name>
    <name type="common">European plaice</name>
    <dbReference type="NCBI Taxonomy" id="8262"/>
    <lineage>
        <taxon>Eukaryota</taxon>
        <taxon>Metazoa</taxon>
        <taxon>Chordata</taxon>
        <taxon>Craniata</taxon>
        <taxon>Vertebrata</taxon>
        <taxon>Euteleostomi</taxon>
        <taxon>Actinopterygii</taxon>
        <taxon>Neopterygii</taxon>
        <taxon>Teleostei</taxon>
        <taxon>Neoteleostei</taxon>
        <taxon>Acanthomorphata</taxon>
        <taxon>Carangaria</taxon>
        <taxon>Pleuronectiformes</taxon>
        <taxon>Pleuronectoidei</taxon>
        <taxon>Pleuronectidae</taxon>
        <taxon>Pleuronectes</taxon>
    </lineage>
</organism>
<feature type="region of interest" description="Disordered" evidence="1">
    <location>
        <begin position="36"/>
        <end position="63"/>
    </location>
</feature>